<organism evidence="1">
    <name type="scientific">marine sediment metagenome</name>
    <dbReference type="NCBI Taxonomy" id="412755"/>
    <lineage>
        <taxon>unclassified sequences</taxon>
        <taxon>metagenomes</taxon>
        <taxon>ecological metagenomes</taxon>
    </lineage>
</organism>
<protein>
    <recommendedName>
        <fullName evidence="2">Alcohol dehydrogenase-like C-terminal domain-containing protein</fullName>
    </recommendedName>
</protein>
<proteinExistence type="predicted"/>
<dbReference type="AlphaFoldDB" id="X1E0F8"/>
<feature type="non-terminal residue" evidence="1">
    <location>
        <position position="1"/>
    </location>
</feature>
<evidence type="ECO:0000313" key="1">
    <source>
        <dbReference type="EMBL" id="GAH25987.1"/>
    </source>
</evidence>
<accession>X1E0F8</accession>
<dbReference type="EMBL" id="BARU01005040">
    <property type="protein sequence ID" value="GAH25987.1"/>
    <property type="molecule type" value="Genomic_DNA"/>
</dbReference>
<sequence length="46" mass="5280">AINLVNEGKVNLKELVSDVLPLSYWKEGFRRAKKKNSIKIVLQPDK</sequence>
<evidence type="ECO:0008006" key="2">
    <source>
        <dbReference type="Google" id="ProtNLM"/>
    </source>
</evidence>
<reference evidence="1" key="1">
    <citation type="journal article" date="2014" name="Front. Microbiol.">
        <title>High frequency of phylogenetically diverse reductive dehalogenase-homologous genes in deep subseafloor sedimentary metagenomes.</title>
        <authorList>
            <person name="Kawai M."/>
            <person name="Futagami T."/>
            <person name="Toyoda A."/>
            <person name="Takaki Y."/>
            <person name="Nishi S."/>
            <person name="Hori S."/>
            <person name="Arai W."/>
            <person name="Tsubouchi T."/>
            <person name="Morono Y."/>
            <person name="Uchiyama I."/>
            <person name="Ito T."/>
            <person name="Fujiyama A."/>
            <person name="Inagaki F."/>
            <person name="Takami H."/>
        </authorList>
    </citation>
    <scope>NUCLEOTIDE SEQUENCE</scope>
    <source>
        <strain evidence="1">Expedition CK06-06</strain>
    </source>
</reference>
<gene>
    <name evidence="1" type="ORF">S03H2_09713</name>
</gene>
<dbReference type="Gene3D" id="3.90.180.10">
    <property type="entry name" value="Medium-chain alcohol dehydrogenases, catalytic domain"/>
    <property type="match status" value="1"/>
</dbReference>
<comment type="caution">
    <text evidence="1">The sequence shown here is derived from an EMBL/GenBank/DDBJ whole genome shotgun (WGS) entry which is preliminary data.</text>
</comment>
<name>X1E0F8_9ZZZZ</name>